<dbReference type="Proteomes" id="UP000639010">
    <property type="component" value="Unassembled WGS sequence"/>
</dbReference>
<evidence type="ECO:0000313" key="1">
    <source>
        <dbReference type="EMBL" id="MBE1426127.1"/>
    </source>
</evidence>
<dbReference type="EMBL" id="JADBGG010000021">
    <property type="protein sequence ID" value="MBE1426127.1"/>
    <property type="molecule type" value="Genomic_DNA"/>
</dbReference>
<proteinExistence type="predicted"/>
<organism evidence="1 2">
    <name type="scientific">Desulfomicrobium macestii</name>
    <dbReference type="NCBI Taxonomy" id="90731"/>
    <lineage>
        <taxon>Bacteria</taxon>
        <taxon>Pseudomonadati</taxon>
        <taxon>Thermodesulfobacteriota</taxon>
        <taxon>Desulfovibrionia</taxon>
        <taxon>Desulfovibrionales</taxon>
        <taxon>Desulfomicrobiaceae</taxon>
        <taxon>Desulfomicrobium</taxon>
    </lineage>
</organism>
<reference evidence="1 2" key="1">
    <citation type="submission" date="2020-10" db="EMBL/GenBank/DDBJ databases">
        <title>Genomic Encyclopedia of Type Strains, Phase IV (KMG-IV): sequencing the most valuable type-strain genomes for metagenomic binning, comparative biology and taxonomic classification.</title>
        <authorList>
            <person name="Goeker M."/>
        </authorList>
    </citation>
    <scope>NUCLEOTIDE SEQUENCE [LARGE SCALE GENOMIC DNA]</scope>
    <source>
        <strain evidence="1 2">DSM 4194</strain>
    </source>
</reference>
<comment type="caution">
    <text evidence="1">The sequence shown here is derived from an EMBL/GenBank/DDBJ whole genome shotgun (WGS) entry which is preliminary data.</text>
</comment>
<name>A0ABR9H5Y6_9BACT</name>
<sequence length="87" mass="10271">MKIQNSPFKKYEKIVLEKESSCSRILRKAVLSMFDGNAHKFGLSTLGYLNDEYEEIFHILFNHYLIHGESDDDFLELGRQCYHIEIL</sequence>
<accession>A0ABR9H5Y6</accession>
<gene>
    <name evidence="1" type="ORF">H4684_002788</name>
</gene>
<protein>
    <submittedName>
        <fullName evidence="1">Uncharacterized protein</fullName>
    </submittedName>
</protein>
<keyword evidence="2" id="KW-1185">Reference proteome</keyword>
<evidence type="ECO:0000313" key="2">
    <source>
        <dbReference type="Proteomes" id="UP000639010"/>
    </source>
</evidence>